<keyword evidence="3" id="KW-1185">Reference proteome</keyword>
<sequence>MDEGTPEYSVSNGKLYGVFHYYHFSNSSFISHFLSIFFFILSNFTFSFVRDLVAMEHIFVLSKWVFSHFDLAFFILTHFRV</sequence>
<accession>A0AAP0EUD1</accession>
<reference evidence="2 3" key="1">
    <citation type="submission" date="2024-01" db="EMBL/GenBank/DDBJ databases">
        <title>Genome assemblies of Stephania.</title>
        <authorList>
            <person name="Yang L."/>
        </authorList>
    </citation>
    <scope>NUCLEOTIDE SEQUENCE [LARGE SCALE GENOMIC DNA]</scope>
    <source>
        <strain evidence="2">YNDBR</strain>
        <tissue evidence="2">Leaf</tissue>
    </source>
</reference>
<comment type="caution">
    <text evidence="2">The sequence shown here is derived from an EMBL/GenBank/DDBJ whole genome shotgun (WGS) entry which is preliminary data.</text>
</comment>
<keyword evidence="1" id="KW-0472">Membrane</keyword>
<evidence type="ECO:0000313" key="3">
    <source>
        <dbReference type="Proteomes" id="UP001420932"/>
    </source>
</evidence>
<keyword evidence="1" id="KW-0812">Transmembrane</keyword>
<organism evidence="2 3">
    <name type="scientific">Stephania yunnanensis</name>
    <dbReference type="NCBI Taxonomy" id="152371"/>
    <lineage>
        <taxon>Eukaryota</taxon>
        <taxon>Viridiplantae</taxon>
        <taxon>Streptophyta</taxon>
        <taxon>Embryophyta</taxon>
        <taxon>Tracheophyta</taxon>
        <taxon>Spermatophyta</taxon>
        <taxon>Magnoliopsida</taxon>
        <taxon>Ranunculales</taxon>
        <taxon>Menispermaceae</taxon>
        <taxon>Menispermoideae</taxon>
        <taxon>Cissampelideae</taxon>
        <taxon>Stephania</taxon>
    </lineage>
</organism>
<gene>
    <name evidence="2" type="ORF">Syun_025302</name>
</gene>
<protein>
    <submittedName>
        <fullName evidence="2">Uncharacterized protein</fullName>
    </submittedName>
</protein>
<feature type="transmembrane region" description="Helical" evidence="1">
    <location>
        <begin position="29"/>
        <end position="49"/>
    </location>
</feature>
<feature type="transmembrane region" description="Helical" evidence="1">
    <location>
        <begin position="61"/>
        <end position="79"/>
    </location>
</feature>
<dbReference type="EMBL" id="JBBNAF010000011">
    <property type="protein sequence ID" value="KAK9098257.1"/>
    <property type="molecule type" value="Genomic_DNA"/>
</dbReference>
<keyword evidence="1" id="KW-1133">Transmembrane helix</keyword>
<name>A0AAP0EUD1_9MAGN</name>
<evidence type="ECO:0000256" key="1">
    <source>
        <dbReference type="SAM" id="Phobius"/>
    </source>
</evidence>
<evidence type="ECO:0000313" key="2">
    <source>
        <dbReference type="EMBL" id="KAK9098257.1"/>
    </source>
</evidence>
<dbReference type="AlphaFoldDB" id="A0AAP0EUD1"/>
<dbReference type="Proteomes" id="UP001420932">
    <property type="component" value="Unassembled WGS sequence"/>
</dbReference>
<proteinExistence type="predicted"/>